<accession>A0AAV8YEW9</accession>
<keyword evidence="1" id="KW-0677">Repeat</keyword>
<evidence type="ECO:0000256" key="1">
    <source>
        <dbReference type="ARBA" id="ARBA00022737"/>
    </source>
</evidence>
<dbReference type="GO" id="GO:0000993">
    <property type="term" value="F:RNA polymerase II complex binding"/>
    <property type="evidence" value="ECO:0007669"/>
    <property type="project" value="TreeGrafter"/>
</dbReference>
<dbReference type="PANTHER" id="PTHR14027">
    <property type="entry name" value="RNA POLYMERASE-ASSOCIATED PROTEIN CTR9"/>
    <property type="match status" value="1"/>
</dbReference>
<name>A0AAV8YEW9_9CUCU</name>
<dbReference type="GO" id="GO:0006368">
    <property type="term" value="P:transcription elongation by RNA polymerase II"/>
    <property type="evidence" value="ECO:0007669"/>
    <property type="project" value="TreeGrafter"/>
</dbReference>
<organism evidence="3 4">
    <name type="scientific">Aromia moschata</name>
    <dbReference type="NCBI Taxonomy" id="1265417"/>
    <lineage>
        <taxon>Eukaryota</taxon>
        <taxon>Metazoa</taxon>
        <taxon>Ecdysozoa</taxon>
        <taxon>Arthropoda</taxon>
        <taxon>Hexapoda</taxon>
        <taxon>Insecta</taxon>
        <taxon>Pterygota</taxon>
        <taxon>Neoptera</taxon>
        <taxon>Endopterygota</taxon>
        <taxon>Coleoptera</taxon>
        <taxon>Polyphaga</taxon>
        <taxon>Cucujiformia</taxon>
        <taxon>Chrysomeloidea</taxon>
        <taxon>Cerambycidae</taxon>
        <taxon>Cerambycinae</taxon>
        <taxon>Callichromatini</taxon>
        <taxon>Aromia</taxon>
    </lineage>
</organism>
<dbReference type="PANTHER" id="PTHR14027:SF2">
    <property type="entry name" value="RNA POLYMERASE-ASSOCIATED PROTEIN CTR9 HOMOLOG"/>
    <property type="match status" value="1"/>
</dbReference>
<evidence type="ECO:0000256" key="2">
    <source>
        <dbReference type="ARBA" id="ARBA00022803"/>
    </source>
</evidence>
<comment type="caution">
    <text evidence="3">The sequence shown here is derived from an EMBL/GenBank/DDBJ whole genome shotgun (WGS) entry which is preliminary data.</text>
</comment>
<evidence type="ECO:0000313" key="4">
    <source>
        <dbReference type="Proteomes" id="UP001162162"/>
    </source>
</evidence>
<dbReference type="AlphaFoldDB" id="A0AAV8YEW9"/>
<evidence type="ECO:0000313" key="3">
    <source>
        <dbReference type="EMBL" id="KAJ8948962.1"/>
    </source>
</evidence>
<protein>
    <submittedName>
        <fullName evidence="3">Uncharacterized protein</fullName>
    </submittedName>
</protein>
<keyword evidence="4" id="KW-1185">Reference proteome</keyword>
<gene>
    <name evidence="3" type="ORF">NQ318_022985</name>
</gene>
<dbReference type="GO" id="GO:0006355">
    <property type="term" value="P:regulation of DNA-templated transcription"/>
    <property type="evidence" value="ECO:0007669"/>
    <property type="project" value="InterPro"/>
</dbReference>
<sequence>MTTMIEIPLSDTNEVIELYSDQLPEGDEVLGILRQEKAHLSIWVNLAYYKQNKTKDFIKVLEASRTDANINYRDYEKDQIASTRYARSILCTRS</sequence>
<reference evidence="3" key="1">
    <citation type="journal article" date="2023" name="Insect Mol. Biol.">
        <title>Genome sequencing provides insights into the evolution of gene families encoding plant cell wall-degrading enzymes in longhorned beetles.</title>
        <authorList>
            <person name="Shin N.R."/>
            <person name="Okamura Y."/>
            <person name="Kirsch R."/>
            <person name="Pauchet Y."/>
        </authorList>
    </citation>
    <scope>NUCLEOTIDE SEQUENCE</scope>
    <source>
        <strain evidence="3">AMC_N1</strain>
    </source>
</reference>
<dbReference type="InterPro" id="IPR031101">
    <property type="entry name" value="Ctr9"/>
</dbReference>
<dbReference type="EMBL" id="JAPWTK010000126">
    <property type="protein sequence ID" value="KAJ8948962.1"/>
    <property type="molecule type" value="Genomic_DNA"/>
</dbReference>
<keyword evidence="2" id="KW-0802">TPR repeat</keyword>
<dbReference type="GO" id="GO:0016593">
    <property type="term" value="C:Cdc73/Paf1 complex"/>
    <property type="evidence" value="ECO:0007669"/>
    <property type="project" value="TreeGrafter"/>
</dbReference>
<proteinExistence type="predicted"/>
<dbReference type="Proteomes" id="UP001162162">
    <property type="component" value="Unassembled WGS sequence"/>
</dbReference>